<name>A0A0F9VY80_9ZZZZ</name>
<sequence>MVTPLNYYLKRIAPVLAALTLSACASSDERYEAPSYASMYDGDTYRVICTGLENRDIYVRYDALDSFYHPDGALKSRDEFCLENASGARQR</sequence>
<comment type="caution">
    <text evidence="1">The sequence shown here is derived from an EMBL/GenBank/DDBJ whole genome shotgun (WGS) entry which is preliminary data.</text>
</comment>
<proteinExistence type="predicted"/>
<organism evidence="1">
    <name type="scientific">marine sediment metagenome</name>
    <dbReference type="NCBI Taxonomy" id="412755"/>
    <lineage>
        <taxon>unclassified sequences</taxon>
        <taxon>metagenomes</taxon>
        <taxon>ecological metagenomes</taxon>
    </lineage>
</organism>
<dbReference type="AlphaFoldDB" id="A0A0F9VY80"/>
<protein>
    <submittedName>
        <fullName evidence="1">Uncharacterized protein</fullName>
    </submittedName>
</protein>
<gene>
    <name evidence="1" type="ORF">LCGC14_0041790</name>
</gene>
<evidence type="ECO:0000313" key="1">
    <source>
        <dbReference type="EMBL" id="KKO09060.1"/>
    </source>
</evidence>
<reference evidence="1" key="1">
    <citation type="journal article" date="2015" name="Nature">
        <title>Complex archaea that bridge the gap between prokaryotes and eukaryotes.</title>
        <authorList>
            <person name="Spang A."/>
            <person name="Saw J.H."/>
            <person name="Jorgensen S.L."/>
            <person name="Zaremba-Niedzwiedzka K."/>
            <person name="Martijn J."/>
            <person name="Lind A.E."/>
            <person name="van Eijk R."/>
            <person name="Schleper C."/>
            <person name="Guy L."/>
            <person name="Ettema T.J."/>
        </authorList>
    </citation>
    <scope>NUCLEOTIDE SEQUENCE</scope>
</reference>
<accession>A0A0F9VY80</accession>
<dbReference type="EMBL" id="LAZR01000008">
    <property type="protein sequence ID" value="KKO09060.1"/>
    <property type="molecule type" value="Genomic_DNA"/>
</dbReference>